<name>A0A5A5RS29_MICAE</name>
<accession>A0A5A5RS29</accession>
<dbReference type="Pfam" id="PF04255">
    <property type="entry name" value="DUF433"/>
    <property type="match status" value="1"/>
</dbReference>
<dbReference type="EMBL" id="BHVP01000184">
    <property type="protein sequence ID" value="GCA77785.1"/>
    <property type="molecule type" value="Genomic_DNA"/>
</dbReference>
<protein>
    <recommendedName>
        <fullName evidence="3">DUF433 domain-containing protein</fullName>
    </recommendedName>
</protein>
<dbReference type="InterPro" id="IPR036388">
    <property type="entry name" value="WH-like_DNA-bd_sf"/>
</dbReference>
<dbReference type="InterPro" id="IPR007367">
    <property type="entry name" value="DUF433"/>
</dbReference>
<organism evidence="1 2">
    <name type="scientific">Microcystis aeruginosa NIES-2520</name>
    <dbReference type="NCBI Taxonomy" id="2303982"/>
    <lineage>
        <taxon>Bacteria</taxon>
        <taxon>Bacillati</taxon>
        <taxon>Cyanobacteriota</taxon>
        <taxon>Cyanophyceae</taxon>
        <taxon>Oscillatoriophycideae</taxon>
        <taxon>Chroococcales</taxon>
        <taxon>Microcystaceae</taxon>
        <taxon>Microcystis</taxon>
    </lineage>
</organism>
<evidence type="ECO:0008006" key="3">
    <source>
        <dbReference type="Google" id="ProtNLM"/>
    </source>
</evidence>
<dbReference type="Gene3D" id="1.10.10.10">
    <property type="entry name" value="Winged helix-like DNA-binding domain superfamily/Winged helix DNA-binding domain"/>
    <property type="match status" value="1"/>
</dbReference>
<gene>
    <name evidence="1" type="ORF">MiTe_04642</name>
</gene>
<dbReference type="SUPFAM" id="SSF46689">
    <property type="entry name" value="Homeodomain-like"/>
    <property type="match status" value="1"/>
</dbReference>
<sequence length="124" mass="14990">MLQLKEKVCSKKTMQLEEYFEVFAPDDIRIKGHRIGIEDVINYHLKGYTSQQILQELPSLNLEKIYATLAYYYHNKTLIDAYLQHLHDWQEEQYQQWLNTEPSPLIQRLRQLKLKRKQQELNLA</sequence>
<comment type="caution">
    <text evidence="1">The sequence shown here is derived from an EMBL/GenBank/DDBJ whole genome shotgun (WGS) entry which is preliminary data.</text>
</comment>
<dbReference type="AlphaFoldDB" id="A0A5A5RS29"/>
<proteinExistence type="predicted"/>
<evidence type="ECO:0000313" key="2">
    <source>
        <dbReference type="Proteomes" id="UP000324917"/>
    </source>
</evidence>
<evidence type="ECO:0000313" key="1">
    <source>
        <dbReference type="EMBL" id="GCA77785.1"/>
    </source>
</evidence>
<dbReference type="InterPro" id="IPR009057">
    <property type="entry name" value="Homeodomain-like_sf"/>
</dbReference>
<reference evidence="1 2" key="1">
    <citation type="submission" date="2018-09" db="EMBL/GenBank/DDBJ databases">
        <title>Evolutionary history of phycoerythrin pigmentation in the water bloom-forming cyanobacterium Microcystis aeruginosa.</title>
        <authorList>
            <person name="Tanabe Y."/>
            <person name="Tanabe Y."/>
            <person name="Yamaguchi H."/>
        </authorList>
    </citation>
    <scope>NUCLEOTIDE SEQUENCE [LARGE SCALE GENOMIC DNA]</scope>
    <source>
        <strain evidence="1 2">NIES-2520</strain>
    </source>
</reference>
<dbReference type="Proteomes" id="UP000324917">
    <property type="component" value="Unassembled WGS sequence"/>
</dbReference>